<dbReference type="InterPro" id="IPR001789">
    <property type="entry name" value="Sig_transdc_resp-reg_receiver"/>
</dbReference>
<dbReference type="SMART" id="SM00862">
    <property type="entry name" value="Trans_reg_C"/>
    <property type="match status" value="1"/>
</dbReference>
<name>A0A501PZU5_9FLAO</name>
<dbReference type="FunFam" id="3.40.50.2300:FF:000001">
    <property type="entry name" value="DNA-binding response regulator PhoB"/>
    <property type="match status" value="1"/>
</dbReference>
<dbReference type="Pfam" id="PF00072">
    <property type="entry name" value="Response_reg"/>
    <property type="match status" value="1"/>
</dbReference>
<dbReference type="GO" id="GO:0000976">
    <property type="term" value="F:transcription cis-regulatory region binding"/>
    <property type="evidence" value="ECO:0007669"/>
    <property type="project" value="TreeGrafter"/>
</dbReference>
<dbReference type="RefSeq" id="WP_140002107.1">
    <property type="nucleotide sequence ID" value="NZ_VFJE01000056.1"/>
</dbReference>
<evidence type="ECO:0000256" key="4">
    <source>
        <dbReference type="ARBA" id="ARBA00023125"/>
    </source>
</evidence>
<dbReference type="OrthoDB" id="9790442at2"/>
<feature type="domain" description="OmpR/PhoB-type" evidence="9">
    <location>
        <begin position="123"/>
        <end position="221"/>
    </location>
</feature>
<protein>
    <submittedName>
        <fullName evidence="10">Response regulator transcription factor</fullName>
    </submittedName>
</protein>
<keyword evidence="1 6" id="KW-0597">Phosphoprotein</keyword>
<keyword evidence="2" id="KW-0902">Two-component regulatory system</keyword>
<evidence type="ECO:0000259" key="9">
    <source>
        <dbReference type="PROSITE" id="PS51755"/>
    </source>
</evidence>
<dbReference type="CDD" id="cd19935">
    <property type="entry name" value="REC_OmpR_CusR-like"/>
    <property type="match status" value="1"/>
</dbReference>
<feature type="modified residue" description="4-aspartylphosphate" evidence="6">
    <location>
        <position position="51"/>
    </location>
</feature>
<dbReference type="PROSITE" id="PS50110">
    <property type="entry name" value="RESPONSE_REGULATORY"/>
    <property type="match status" value="1"/>
</dbReference>
<evidence type="ECO:0000256" key="7">
    <source>
        <dbReference type="PROSITE-ProRule" id="PRU01091"/>
    </source>
</evidence>
<dbReference type="AlphaFoldDB" id="A0A501PZU5"/>
<feature type="domain" description="Response regulatory" evidence="8">
    <location>
        <begin position="2"/>
        <end position="116"/>
    </location>
</feature>
<comment type="caution">
    <text evidence="10">The sequence shown here is derived from an EMBL/GenBank/DDBJ whole genome shotgun (WGS) entry which is preliminary data.</text>
</comment>
<dbReference type="SMART" id="SM00448">
    <property type="entry name" value="REC"/>
    <property type="match status" value="1"/>
</dbReference>
<dbReference type="GO" id="GO:0006355">
    <property type="term" value="P:regulation of DNA-templated transcription"/>
    <property type="evidence" value="ECO:0007669"/>
    <property type="project" value="InterPro"/>
</dbReference>
<evidence type="ECO:0000313" key="11">
    <source>
        <dbReference type="Proteomes" id="UP000319175"/>
    </source>
</evidence>
<evidence type="ECO:0000256" key="6">
    <source>
        <dbReference type="PROSITE-ProRule" id="PRU00169"/>
    </source>
</evidence>
<gene>
    <name evidence="10" type="ORF">FJA49_16040</name>
</gene>
<dbReference type="EMBL" id="VFJE01000056">
    <property type="protein sequence ID" value="TPD65698.1"/>
    <property type="molecule type" value="Genomic_DNA"/>
</dbReference>
<dbReference type="InterPro" id="IPR039420">
    <property type="entry name" value="WalR-like"/>
</dbReference>
<dbReference type="Pfam" id="PF00486">
    <property type="entry name" value="Trans_reg_C"/>
    <property type="match status" value="1"/>
</dbReference>
<reference evidence="10 11" key="1">
    <citation type="submission" date="2019-06" db="EMBL/GenBank/DDBJ databases">
        <title>Flavobacterium sp. MaA-Y11 from geoumgang.</title>
        <authorList>
            <person name="Jeong S."/>
        </authorList>
    </citation>
    <scope>NUCLEOTIDE SEQUENCE [LARGE SCALE GENOMIC DNA]</scope>
    <source>
        <strain evidence="10 11">MaA-Y11</strain>
    </source>
</reference>
<dbReference type="Gene3D" id="3.40.50.2300">
    <property type="match status" value="1"/>
</dbReference>
<dbReference type="CDD" id="cd00383">
    <property type="entry name" value="trans_reg_C"/>
    <property type="match status" value="1"/>
</dbReference>
<dbReference type="Gene3D" id="1.10.10.10">
    <property type="entry name" value="Winged helix-like DNA-binding domain superfamily/Winged helix DNA-binding domain"/>
    <property type="match status" value="1"/>
</dbReference>
<accession>A0A501PZU5</accession>
<sequence>MNILVAEDEIGISNFLKQGLEEENYIVTVASDGEKALRLALSQSFDLLLLDWMLPKLSGIEVCRSFRKSGRTAPVLFLTAKDTVQETIEGLKAGANDYIKKPFSFEELLERIKVQFRSAVTENASYMLGPILLDKEKHQVFIDDREVYLTQKEFSLLEYLIKNKGTVCSRSQIIKEVWNIHFDYESGVIDVFINSIRKKLGLRKEEDYIKTVRGIGYIANEI</sequence>
<proteinExistence type="predicted"/>
<evidence type="ECO:0000256" key="5">
    <source>
        <dbReference type="ARBA" id="ARBA00023163"/>
    </source>
</evidence>
<dbReference type="PANTHER" id="PTHR48111:SF22">
    <property type="entry name" value="REGULATOR OF RPOS"/>
    <property type="match status" value="1"/>
</dbReference>
<keyword evidence="11" id="KW-1185">Reference proteome</keyword>
<feature type="DNA-binding region" description="OmpR/PhoB-type" evidence="7">
    <location>
        <begin position="123"/>
        <end position="221"/>
    </location>
</feature>
<keyword evidence="4 7" id="KW-0238">DNA-binding</keyword>
<dbReference type="InterPro" id="IPR001867">
    <property type="entry name" value="OmpR/PhoB-type_DNA-bd"/>
</dbReference>
<dbReference type="FunFam" id="1.10.10.10:FF:000005">
    <property type="entry name" value="Two-component system response regulator"/>
    <property type="match status" value="1"/>
</dbReference>
<dbReference type="Proteomes" id="UP000319175">
    <property type="component" value="Unassembled WGS sequence"/>
</dbReference>
<evidence type="ECO:0000256" key="2">
    <source>
        <dbReference type="ARBA" id="ARBA00023012"/>
    </source>
</evidence>
<dbReference type="GO" id="GO:0000156">
    <property type="term" value="F:phosphorelay response regulator activity"/>
    <property type="evidence" value="ECO:0007669"/>
    <property type="project" value="TreeGrafter"/>
</dbReference>
<keyword evidence="3" id="KW-0805">Transcription regulation</keyword>
<evidence type="ECO:0000256" key="1">
    <source>
        <dbReference type="ARBA" id="ARBA00022553"/>
    </source>
</evidence>
<evidence type="ECO:0000256" key="3">
    <source>
        <dbReference type="ARBA" id="ARBA00023015"/>
    </source>
</evidence>
<dbReference type="PROSITE" id="PS51755">
    <property type="entry name" value="OMPR_PHOB"/>
    <property type="match status" value="1"/>
</dbReference>
<dbReference type="SUPFAM" id="SSF52172">
    <property type="entry name" value="CheY-like"/>
    <property type="match status" value="1"/>
</dbReference>
<dbReference type="InterPro" id="IPR011006">
    <property type="entry name" value="CheY-like_superfamily"/>
</dbReference>
<dbReference type="PANTHER" id="PTHR48111">
    <property type="entry name" value="REGULATOR OF RPOS"/>
    <property type="match status" value="1"/>
</dbReference>
<organism evidence="10 11">
    <name type="scientific">Flavobacterium microcysteis</name>
    <dbReference type="NCBI Taxonomy" id="2596891"/>
    <lineage>
        <taxon>Bacteria</taxon>
        <taxon>Pseudomonadati</taxon>
        <taxon>Bacteroidota</taxon>
        <taxon>Flavobacteriia</taxon>
        <taxon>Flavobacteriales</taxon>
        <taxon>Flavobacteriaceae</taxon>
        <taxon>Flavobacterium</taxon>
    </lineage>
</organism>
<dbReference type="GO" id="GO:0032993">
    <property type="term" value="C:protein-DNA complex"/>
    <property type="evidence" value="ECO:0007669"/>
    <property type="project" value="TreeGrafter"/>
</dbReference>
<evidence type="ECO:0000313" key="10">
    <source>
        <dbReference type="EMBL" id="TPD65698.1"/>
    </source>
</evidence>
<dbReference type="InterPro" id="IPR036388">
    <property type="entry name" value="WH-like_DNA-bd_sf"/>
</dbReference>
<evidence type="ECO:0000259" key="8">
    <source>
        <dbReference type="PROSITE" id="PS50110"/>
    </source>
</evidence>
<dbReference type="GO" id="GO:0005829">
    <property type="term" value="C:cytosol"/>
    <property type="evidence" value="ECO:0007669"/>
    <property type="project" value="TreeGrafter"/>
</dbReference>
<keyword evidence="5" id="KW-0804">Transcription</keyword>